<keyword evidence="3" id="KW-1185">Reference proteome</keyword>
<feature type="transmembrane region" description="Helical" evidence="1">
    <location>
        <begin position="12"/>
        <end position="32"/>
    </location>
</feature>
<evidence type="ECO:0000256" key="1">
    <source>
        <dbReference type="SAM" id="Phobius"/>
    </source>
</evidence>
<keyword evidence="1" id="KW-0812">Transmembrane</keyword>
<evidence type="ECO:0000313" key="3">
    <source>
        <dbReference type="Proteomes" id="UP000220102"/>
    </source>
</evidence>
<accession>A0A2A8D331</accession>
<proteinExistence type="predicted"/>
<dbReference type="Proteomes" id="UP000220102">
    <property type="component" value="Unassembled WGS sequence"/>
</dbReference>
<name>A0A2A8D331_9BACT</name>
<dbReference type="EMBL" id="PDEQ01000001">
    <property type="protein sequence ID" value="PEN15203.1"/>
    <property type="molecule type" value="Genomic_DNA"/>
</dbReference>
<keyword evidence="1" id="KW-0472">Membrane</keyword>
<dbReference type="OrthoDB" id="9833052at2"/>
<organism evidence="2 3">
    <name type="scientific">Longibacter salinarum</name>
    <dbReference type="NCBI Taxonomy" id="1850348"/>
    <lineage>
        <taxon>Bacteria</taxon>
        <taxon>Pseudomonadati</taxon>
        <taxon>Rhodothermota</taxon>
        <taxon>Rhodothermia</taxon>
        <taxon>Rhodothermales</taxon>
        <taxon>Salisaetaceae</taxon>
        <taxon>Longibacter</taxon>
    </lineage>
</organism>
<feature type="transmembrane region" description="Helical" evidence="1">
    <location>
        <begin position="310"/>
        <end position="329"/>
    </location>
</feature>
<feature type="transmembrane region" description="Helical" evidence="1">
    <location>
        <begin position="368"/>
        <end position="387"/>
    </location>
</feature>
<dbReference type="RefSeq" id="WP_098074102.1">
    <property type="nucleotide sequence ID" value="NZ_PDEQ01000001.1"/>
</dbReference>
<feature type="transmembrane region" description="Helical" evidence="1">
    <location>
        <begin position="156"/>
        <end position="176"/>
    </location>
</feature>
<comment type="caution">
    <text evidence="2">The sequence shown here is derived from an EMBL/GenBank/DDBJ whole genome shotgun (WGS) entry which is preliminary data.</text>
</comment>
<sequence>MSLSIENVATRTAPGIAVLLLVLAVVTVPNAAGQEAQVPVDQNGTVYTIDAELRHELGLFPDITGFQSAALYELSDGQFELVIHYRTGQSTVRERRTLSTSDVQSLRAKVTSGLQRIKARPRLDQDGRYGLLASTTLIGLAEGGLVSAALGLDGEAAGSVTLIGGATGFFVPLVLTQNANATEAEADMTFYGGLQGAAHGLQLYLLASGDEDVDDERLATGVTALSIAGESLLGYTIARRNDWSGGHAEMTSFTGLSGNLIGYGLARGFVGDGGSVRLLSGLSIAGSLTGAVIGHQLGRSDRYTEGDARIYLQTGLLAANLSGSTLAAADVDGEYGPSLAVTLAGTGGLVLGRYLVRNRDFTSAQGNLVVLGGVAGSLFGGGIAVATEATEDTAVMLQALGSLAGSAFTYGVFAGDAARQARQRGSTVGLNLRITPTIPSLPGPNGRRIRLSDSVQPKVSLTARF</sequence>
<feature type="transmembrane region" description="Helical" evidence="1">
    <location>
        <begin position="393"/>
        <end position="414"/>
    </location>
</feature>
<protein>
    <submittedName>
        <fullName evidence="2">Uncharacterized protein</fullName>
    </submittedName>
</protein>
<keyword evidence="1" id="KW-1133">Transmembrane helix</keyword>
<gene>
    <name evidence="2" type="ORF">CRI94_02675</name>
</gene>
<feature type="transmembrane region" description="Helical" evidence="1">
    <location>
        <begin position="335"/>
        <end position="356"/>
    </location>
</feature>
<dbReference type="AlphaFoldDB" id="A0A2A8D331"/>
<feature type="transmembrane region" description="Helical" evidence="1">
    <location>
        <begin position="129"/>
        <end position="150"/>
    </location>
</feature>
<reference evidence="2 3" key="1">
    <citation type="submission" date="2017-10" db="EMBL/GenBank/DDBJ databases">
        <title>Draft genome of Longibacter Salinarum.</title>
        <authorList>
            <person name="Goh K.M."/>
            <person name="Shamsir M.S."/>
            <person name="Lim S.W."/>
        </authorList>
    </citation>
    <scope>NUCLEOTIDE SEQUENCE [LARGE SCALE GENOMIC DNA]</scope>
    <source>
        <strain evidence="2 3">KCTC 52045</strain>
    </source>
</reference>
<evidence type="ECO:0000313" key="2">
    <source>
        <dbReference type="EMBL" id="PEN15203.1"/>
    </source>
</evidence>